<evidence type="ECO:0000313" key="2">
    <source>
        <dbReference type="Proteomes" id="UP001479436"/>
    </source>
</evidence>
<name>A0ABR2W089_9FUNG</name>
<evidence type="ECO:0000313" key="1">
    <source>
        <dbReference type="EMBL" id="KAK9712085.1"/>
    </source>
</evidence>
<accession>A0ABR2W089</accession>
<organism evidence="1 2">
    <name type="scientific">Basidiobolus ranarum</name>
    <dbReference type="NCBI Taxonomy" id="34480"/>
    <lineage>
        <taxon>Eukaryota</taxon>
        <taxon>Fungi</taxon>
        <taxon>Fungi incertae sedis</taxon>
        <taxon>Zoopagomycota</taxon>
        <taxon>Entomophthoromycotina</taxon>
        <taxon>Basidiobolomycetes</taxon>
        <taxon>Basidiobolales</taxon>
        <taxon>Basidiobolaceae</taxon>
        <taxon>Basidiobolus</taxon>
    </lineage>
</organism>
<comment type="caution">
    <text evidence="1">The sequence shown here is derived from an EMBL/GenBank/DDBJ whole genome shotgun (WGS) entry which is preliminary data.</text>
</comment>
<dbReference type="EMBL" id="JASJQH010007237">
    <property type="protein sequence ID" value="KAK9712085.1"/>
    <property type="molecule type" value="Genomic_DNA"/>
</dbReference>
<reference evidence="1 2" key="1">
    <citation type="submission" date="2023-04" db="EMBL/GenBank/DDBJ databases">
        <title>Genome of Basidiobolus ranarum AG-B5.</title>
        <authorList>
            <person name="Stajich J.E."/>
            <person name="Carter-House D."/>
            <person name="Gryganskyi A."/>
        </authorList>
    </citation>
    <scope>NUCLEOTIDE SEQUENCE [LARGE SCALE GENOMIC DNA]</scope>
    <source>
        <strain evidence="1 2">AG-B5</strain>
    </source>
</reference>
<proteinExistence type="predicted"/>
<keyword evidence="2" id="KW-1185">Reference proteome</keyword>
<sequence length="129" mass="14613">MSPKPYPTINSKKALFHGQTIKSEYSRDITNTTVHATLNLSRSRSLSNLLRGFQENSEPMATPNLDFNSFDEKLILTDSTEEVTLSASKTEEITELVLKICQFLRPSYGQTDLPTIQMESYDELVFTSE</sequence>
<protein>
    <submittedName>
        <fullName evidence="1">Uncharacterized protein</fullName>
    </submittedName>
</protein>
<dbReference type="Proteomes" id="UP001479436">
    <property type="component" value="Unassembled WGS sequence"/>
</dbReference>
<gene>
    <name evidence="1" type="ORF">K7432_007375</name>
</gene>